<accession>U5W4Z8</accession>
<dbReference type="HOGENOM" id="CLU_1591064_0_0_11"/>
<dbReference type="Proteomes" id="UP000017746">
    <property type="component" value="Chromosome"/>
</dbReference>
<evidence type="ECO:0000313" key="2">
    <source>
        <dbReference type="Proteomes" id="UP000017746"/>
    </source>
</evidence>
<organism evidence="1 2">
    <name type="scientific">Actinoplanes friuliensis DSM 7358</name>
    <dbReference type="NCBI Taxonomy" id="1246995"/>
    <lineage>
        <taxon>Bacteria</taxon>
        <taxon>Bacillati</taxon>
        <taxon>Actinomycetota</taxon>
        <taxon>Actinomycetes</taxon>
        <taxon>Micromonosporales</taxon>
        <taxon>Micromonosporaceae</taxon>
        <taxon>Actinoplanes</taxon>
    </lineage>
</organism>
<reference evidence="1 2" key="1">
    <citation type="journal article" date="2014" name="J. Biotechnol.">
        <title>Complete genome sequence of the actinobacterium Actinoplanes friuliensis HAG 010964, producer of the lipopeptide antibiotic friulimycin.</title>
        <authorList>
            <person name="Ruckert C."/>
            <person name="Szczepanowski R."/>
            <person name="Albersmeier A."/>
            <person name="Goesmann A."/>
            <person name="Fischer N."/>
            <person name="Steinkamper A."/>
            <person name="Puhler A."/>
            <person name="Biener R."/>
            <person name="Schwartz D."/>
            <person name="Kalinowski J."/>
        </authorList>
    </citation>
    <scope>NUCLEOTIDE SEQUENCE [LARGE SCALE GENOMIC DNA]</scope>
    <source>
        <strain evidence="1 2">DSM 7358</strain>
    </source>
</reference>
<dbReference type="EMBL" id="CP006272">
    <property type="protein sequence ID" value="AGZ44072.1"/>
    <property type="molecule type" value="Genomic_DNA"/>
</dbReference>
<keyword evidence="2" id="KW-1185">Reference proteome</keyword>
<evidence type="ECO:0000313" key="1">
    <source>
        <dbReference type="EMBL" id="AGZ44072.1"/>
    </source>
</evidence>
<dbReference type="KEGG" id="afs:AFR_29055"/>
<gene>
    <name evidence="1" type="ORF">AFR_29055</name>
</gene>
<protein>
    <submittedName>
        <fullName evidence="1">Uncharacterized protein</fullName>
    </submittedName>
</protein>
<dbReference type="PATRIC" id="fig|1246995.3.peg.5887"/>
<dbReference type="AlphaFoldDB" id="U5W4Z8"/>
<sequence>MENNDSPTNSALLTTWKKPYEYADHGYKNTPVPDEGVLLSWQNGRVMKDGRPVDPFTNADIYFHQYLLVHRRVRGDGPLPRLKRLQRQQARGSDTEDVMFWLRWDRDHADTPVGTFGPASDTYAAFLGSTNGSAAAFLVIQYGDQLGVSKITSIELTKAQDLVFLFG</sequence>
<proteinExistence type="predicted"/>
<name>U5W4Z8_9ACTN</name>
<dbReference type="eggNOG" id="ENOG50322D3">
    <property type="taxonomic scope" value="Bacteria"/>
</dbReference>